<dbReference type="Proteomes" id="UP000499080">
    <property type="component" value="Unassembled WGS sequence"/>
</dbReference>
<evidence type="ECO:0000313" key="1">
    <source>
        <dbReference type="EMBL" id="GBN88156.1"/>
    </source>
</evidence>
<reference evidence="1 2" key="1">
    <citation type="journal article" date="2019" name="Sci. Rep.">
        <title>Orb-weaving spider Araneus ventricosus genome elucidates the spidroin gene catalogue.</title>
        <authorList>
            <person name="Kono N."/>
            <person name="Nakamura H."/>
            <person name="Ohtoshi R."/>
            <person name="Moran D.A.P."/>
            <person name="Shinohara A."/>
            <person name="Yoshida Y."/>
            <person name="Fujiwara M."/>
            <person name="Mori M."/>
            <person name="Tomita M."/>
            <person name="Arakawa K."/>
        </authorList>
    </citation>
    <scope>NUCLEOTIDE SEQUENCE [LARGE SCALE GENOMIC DNA]</scope>
</reference>
<sequence length="84" mass="9705">MKHRKPMILKPYYDCVADLLENDIGECTDDEQLYYSSEDRRQLNKCIFDQVDGLNDNEQQQLNFFGQCTEDLAEQAGCADDDSS</sequence>
<protein>
    <submittedName>
        <fullName evidence="1">Uncharacterized protein</fullName>
    </submittedName>
</protein>
<proteinExistence type="predicted"/>
<dbReference type="AlphaFoldDB" id="A0A4Y2SKL4"/>
<accession>A0A4Y2SKL4</accession>
<dbReference type="OrthoDB" id="6433181at2759"/>
<gene>
    <name evidence="1" type="ORF">AVEN_71247_1</name>
</gene>
<keyword evidence="2" id="KW-1185">Reference proteome</keyword>
<comment type="caution">
    <text evidence="1">The sequence shown here is derived from an EMBL/GenBank/DDBJ whole genome shotgun (WGS) entry which is preliminary data.</text>
</comment>
<evidence type="ECO:0000313" key="2">
    <source>
        <dbReference type="Proteomes" id="UP000499080"/>
    </source>
</evidence>
<organism evidence="1 2">
    <name type="scientific">Araneus ventricosus</name>
    <name type="common">Orbweaver spider</name>
    <name type="synonym">Epeira ventricosa</name>
    <dbReference type="NCBI Taxonomy" id="182803"/>
    <lineage>
        <taxon>Eukaryota</taxon>
        <taxon>Metazoa</taxon>
        <taxon>Ecdysozoa</taxon>
        <taxon>Arthropoda</taxon>
        <taxon>Chelicerata</taxon>
        <taxon>Arachnida</taxon>
        <taxon>Araneae</taxon>
        <taxon>Araneomorphae</taxon>
        <taxon>Entelegynae</taxon>
        <taxon>Araneoidea</taxon>
        <taxon>Araneidae</taxon>
        <taxon>Araneus</taxon>
    </lineage>
</organism>
<dbReference type="EMBL" id="BGPR01022143">
    <property type="protein sequence ID" value="GBN88156.1"/>
    <property type="molecule type" value="Genomic_DNA"/>
</dbReference>
<name>A0A4Y2SKL4_ARAVE</name>